<dbReference type="GO" id="GO:0000976">
    <property type="term" value="F:transcription cis-regulatory region binding"/>
    <property type="evidence" value="ECO:0007669"/>
    <property type="project" value="TreeGrafter"/>
</dbReference>
<dbReference type="InterPro" id="IPR036390">
    <property type="entry name" value="WH_DNA-bd_sf"/>
</dbReference>
<evidence type="ECO:0000256" key="2">
    <source>
        <dbReference type="ARBA" id="ARBA00023015"/>
    </source>
</evidence>
<dbReference type="InterPro" id="IPR036388">
    <property type="entry name" value="WH-like_DNA-bd_sf"/>
</dbReference>
<dbReference type="InterPro" id="IPR005119">
    <property type="entry name" value="LysR_subst-bd"/>
</dbReference>
<keyword evidence="7" id="KW-1185">Reference proteome</keyword>
<evidence type="ECO:0000256" key="4">
    <source>
        <dbReference type="ARBA" id="ARBA00023163"/>
    </source>
</evidence>
<name>A0A7X9S152_9BACT</name>
<keyword evidence="4" id="KW-0804">Transcription</keyword>
<dbReference type="PRINTS" id="PR00039">
    <property type="entry name" value="HTHLYSR"/>
</dbReference>
<dbReference type="Pfam" id="PF00126">
    <property type="entry name" value="HTH_1"/>
    <property type="match status" value="1"/>
</dbReference>
<dbReference type="Gene3D" id="1.10.10.10">
    <property type="entry name" value="Winged helix-like DNA-binding domain superfamily/Winged helix DNA-binding domain"/>
    <property type="match status" value="1"/>
</dbReference>
<dbReference type="InterPro" id="IPR000847">
    <property type="entry name" value="LysR_HTH_N"/>
</dbReference>
<protein>
    <submittedName>
        <fullName evidence="6">LysR family transcriptional regulator</fullName>
    </submittedName>
</protein>
<proteinExistence type="inferred from homology"/>
<dbReference type="PANTHER" id="PTHR30126">
    <property type="entry name" value="HTH-TYPE TRANSCRIPTIONAL REGULATOR"/>
    <property type="match status" value="1"/>
</dbReference>
<comment type="similarity">
    <text evidence="1">Belongs to the LysR transcriptional regulatory family.</text>
</comment>
<evidence type="ECO:0000313" key="7">
    <source>
        <dbReference type="Proteomes" id="UP000576082"/>
    </source>
</evidence>
<evidence type="ECO:0000256" key="1">
    <source>
        <dbReference type="ARBA" id="ARBA00009437"/>
    </source>
</evidence>
<dbReference type="GO" id="GO:0003700">
    <property type="term" value="F:DNA-binding transcription factor activity"/>
    <property type="evidence" value="ECO:0007669"/>
    <property type="project" value="InterPro"/>
</dbReference>
<dbReference type="SUPFAM" id="SSF53850">
    <property type="entry name" value="Periplasmic binding protein-like II"/>
    <property type="match status" value="1"/>
</dbReference>
<comment type="caution">
    <text evidence="6">The sequence shown here is derived from an EMBL/GenBank/DDBJ whole genome shotgun (WGS) entry which is preliminary data.</text>
</comment>
<dbReference type="Pfam" id="PF03466">
    <property type="entry name" value="LysR_substrate"/>
    <property type="match status" value="1"/>
</dbReference>
<dbReference type="Proteomes" id="UP000576082">
    <property type="component" value="Unassembled WGS sequence"/>
</dbReference>
<evidence type="ECO:0000313" key="6">
    <source>
        <dbReference type="EMBL" id="NME72339.1"/>
    </source>
</evidence>
<reference evidence="6 7" key="1">
    <citation type="submission" date="2020-04" db="EMBL/GenBank/DDBJ databases">
        <title>Flammeovirga sp. SR4, a novel species isolated from seawater.</title>
        <authorList>
            <person name="Wang X."/>
        </authorList>
    </citation>
    <scope>NUCLEOTIDE SEQUENCE [LARGE SCALE GENOMIC DNA]</scope>
    <source>
        <strain evidence="6 7">ATCC 23126</strain>
    </source>
</reference>
<dbReference type="PANTHER" id="PTHR30126:SF64">
    <property type="entry name" value="HTH-TYPE TRANSCRIPTIONAL REGULATOR CITR"/>
    <property type="match status" value="1"/>
</dbReference>
<dbReference type="PROSITE" id="PS50931">
    <property type="entry name" value="HTH_LYSR"/>
    <property type="match status" value="1"/>
</dbReference>
<keyword evidence="3" id="KW-0238">DNA-binding</keyword>
<organism evidence="6 7">
    <name type="scientific">Flammeovirga aprica JL-4</name>
    <dbReference type="NCBI Taxonomy" id="694437"/>
    <lineage>
        <taxon>Bacteria</taxon>
        <taxon>Pseudomonadati</taxon>
        <taxon>Bacteroidota</taxon>
        <taxon>Cytophagia</taxon>
        <taxon>Cytophagales</taxon>
        <taxon>Flammeovirgaceae</taxon>
        <taxon>Flammeovirga</taxon>
    </lineage>
</organism>
<dbReference type="AlphaFoldDB" id="A0A7X9S152"/>
<dbReference type="EMBL" id="JABANE010000152">
    <property type="protein sequence ID" value="NME72339.1"/>
    <property type="molecule type" value="Genomic_DNA"/>
</dbReference>
<keyword evidence="2" id="KW-0805">Transcription regulation</keyword>
<gene>
    <name evidence="6" type="ORF">HHU12_30540</name>
</gene>
<accession>A0A7X9S152</accession>
<evidence type="ECO:0000256" key="3">
    <source>
        <dbReference type="ARBA" id="ARBA00023125"/>
    </source>
</evidence>
<feature type="domain" description="HTH lysR-type" evidence="5">
    <location>
        <begin position="2"/>
        <end position="59"/>
    </location>
</feature>
<dbReference type="SUPFAM" id="SSF46785">
    <property type="entry name" value="Winged helix' DNA-binding domain"/>
    <property type="match status" value="1"/>
</dbReference>
<sequence length="294" mass="34641">MVNLEWYRTFKAVYKHRSYSKAAEELFLTQPTVSNQMSMLEAAVGHKLFTRKSKGVVPTENAKFLNNLIIESLDTLEKVEASYSRSVQKEERLYTFGISEDLYKSFVSDKILTSFKHLSIHFENDNKKLFELVNQGEVDAAIVRGDFQTYDVLSQKIGSSKLVVVGHPNLKTEELDQYIQQNDLKNIQKWLEHQTWFSHMSTNPFIKFFWLHCFNKKRPKIFTNYVIPNEYFMLQEITKIEGVAITLKENAQAFIDDQSLKLIWESDNYPDRDYYLIAHKKQEVFYEMLFGLYT</sequence>
<dbReference type="RefSeq" id="WP_169660533.1">
    <property type="nucleotide sequence ID" value="NZ_JABANE010000152.1"/>
</dbReference>
<evidence type="ECO:0000259" key="5">
    <source>
        <dbReference type="PROSITE" id="PS50931"/>
    </source>
</evidence>